<feature type="region of interest" description="Disordered" evidence="1">
    <location>
        <begin position="254"/>
        <end position="281"/>
    </location>
</feature>
<feature type="region of interest" description="Disordered" evidence="1">
    <location>
        <begin position="1"/>
        <end position="61"/>
    </location>
</feature>
<keyword evidence="3" id="KW-1185">Reference proteome</keyword>
<protein>
    <submittedName>
        <fullName evidence="2">Uncharacterized protein</fullName>
    </submittedName>
</protein>
<name>A0A4D6NEL1_VIGUN</name>
<accession>A0A4D6NEL1</accession>
<gene>
    <name evidence="2" type="ORF">DEO72_LG10g2565</name>
</gene>
<organism evidence="2 3">
    <name type="scientific">Vigna unguiculata</name>
    <name type="common">Cowpea</name>
    <dbReference type="NCBI Taxonomy" id="3917"/>
    <lineage>
        <taxon>Eukaryota</taxon>
        <taxon>Viridiplantae</taxon>
        <taxon>Streptophyta</taxon>
        <taxon>Embryophyta</taxon>
        <taxon>Tracheophyta</taxon>
        <taxon>Spermatophyta</taxon>
        <taxon>Magnoliopsida</taxon>
        <taxon>eudicotyledons</taxon>
        <taxon>Gunneridae</taxon>
        <taxon>Pentapetalae</taxon>
        <taxon>rosids</taxon>
        <taxon>fabids</taxon>
        <taxon>Fabales</taxon>
        <taxon>Fabaceae</taxon>
        <taxon>Papilionoideae</taxon>
        <taxon>50 kb inversion clade</taxon>
        <taxon>NPAAA clade</taxon>
        <taxon>indigoferoid/millettioid clade</taxon>
        <taxon>Phaseoleae</taxon>
        <taxon>Vigna</taxon>
    </lineage>
</organism>
<evidence type="ECO:0000313" key="2">
    <source>
        <dbReference type="EMBL" id="QCE11332.1"/>
    </source>
</evidence>
<evidence type="ECO:0000256" key="1">
    <source>
        <dbReference type="SAM" id="MobiDB-lite"/>
    </source>
</evidence>
<dbReference type="AlphaFoldDB" id="A0A4D6NEL1"/>
<reference evidence="2 3" key="1">
    <citation type="submission" date="2019-04" db="EMBL/GenBank/DDBJ databases">
        <title>An improved genome assembly and genetic linkage map for asparagus bean, Vigna unguiculata ssp. sesquipedialis.</title>
        <authorList>
            <person name="Xia Q."/>
            <person name="Zhang R."/>
            <person name="Dong Y."/>
        </authorList>
    </citation>
    <scope>NUCLEOTIDE SEQUENCE [LARGE SCALE GENOMIC DNA]</scope>
    <source>
        <tissue evidence="2">Leaf</tissue>
    </source>
</reference>
<proteinExistence type="predicted"/>
<feature type="compositionally biased region" description="Low complexity" evidence="1">
    <location>
        <begin position="1"/>
        <end position="18"/>
    </location>
</feature>
<dbReference type="EMBL" id="CP039354">
    <property type="protein sequence ID" value="QCE11332.1"/>
    <property type="molecule type" value="Genomic_DNA"/>
</dbReference>
<dbReference type="Proteomes" id="UP000501690">
    <property type="component" value="Linkage Group LG10"/>
</dbReference>
<evidence type="ECO:0000313" key="3">
    <source>
        <dbReference type="Proteomes" id="UP000501690"/>
    </source>
</evidence>
<sequence>MSSASDSVSLSSSGSGSERSGGDGSSRSNNGSGGRTVGVGRIPMETVAKLGEDPPEELAESNWPTKAGYEWVAEDVQTQHSLFRWSRLLKSWLNCIPILERNVSRDIVALERESNNMVVVNKSARDKSYGIDWEEKLESLSSSSQREGDEGQSFWSTEVPNLQDPLVEVHVHKGSKRKAKVPAKQGGKPEVELIELPKTIVRHDIDINLSESLVNYIDNMEPNAMVKAMLEFNSKALILGRKVGSLYQRELKEGNRSKVEELQGQVDKHAEEKAAWEKERE</sequence>